<protein>
    <recommendedName>
        <fullName evidence="1">Lantibiotic biosynthesis protein dehydration domain-containing protein</fullName>
    </recommendedName>
</protein>
<keyword evidence="3" id="KW-1185">Reference proteome</keyword>
<proteinExistence type="predicted"/>
<evidence type="ECO:0000313" key="2">
    <source>
        <dbReference type="EMBL" id="GAA1433433.1"/>
    </source>
</evidence>
<dbReference type="Proteomes" id="UP001500973">
    <property type="component" value="Unassembled WGS sequence"/>
</dbReference>
<evidence type="ECO:0000259" key="1">
    <source>
        <dbReference type="Pfam" id="PF13575"/>
    </source>
</evidence>
<dbReference type="InterPro" id="IPR025410">
    <property type="entry name" value="Lant_dehyd"/>
</dbReference>
<sequence>MVSIPSVASLVDVDQEWARSIAIGAPPFHRRRHPAFRSTRTTDGAAAAQAWRAIVSGHRPGLDDEVLKTIGFDDAAVEEAFGDAVLEPGHSAPGWVECLVNTIRHLPQEEYGHSPTTDSIDVATACFSDAARSLLDWGVLEARHRFLDARTLTSFSRHLATRVVMTCGAVLELENLGRTDFRWDFTRDAWHQRLTGFPGLNYVVGTGVRQWRQNAFELVGRLGADLPTIRSFLLRDRDPGPVVRIDFDLGDRHNDGRSVATLTFASGDTVVYKPKDLRCADTFLRLVDTINAAAGELLLPSFRVLPRNGYSWEQFIPQQAVSGPESARSLFRRYGAVLRVLQLVEGQDFWIDNLRIWGELPFFVDLECAFQPRIDGLGFQVRLPELDPRLYDESVLPTGAVTQPMDVQNYGRQDFGGLAGNGIRALPLGLWKGYRDRNNGNILLRHGQLFWYPEVAWPVIDGVPVPSEDYLDTIEAGYRRAQEVLERCASRLRSSDGPLSDLPRLWVRALLRSTWEYLILLRSSLTPQSLLSGVARETALAHVFGTAPAWGDEERVSDRMRVAWSEVQALRALDIPQFLSNPATTLVADARGDTLADLFSGTAELRLEARLTDLEQFDTDAHARILRMGVVSINGVEGARHG</sequence>
<organism evidence="2 3">
    <name type="scientific">Streptomyces thermospinosisporus</name>
    <dbReference type="NCBI Taxonomy" id="161482"/>
    <lineage>
        <taxon>Bacteria</taxon>
        <taxon>Bacillati</taxon>
        <taxon>Actinomycetota</taxon>
        <taxon>Actinomycetes</taxon>
        <taxon>Kitasatosporales</taxon>
        <taxon>Streptomycetaceae</taxon>
        <taxon>Streptomyces</taxon>
    </lineage>
</organism>
<accession>A0ABN1Z6Y8</accession>
<evidence type="ECO:0000313" key="3">
    <source>
        <dbReference type="Proteomes" id="UP001500973"/>
    </source>
</evidence>
<feature type="domain" description="Lantibiotic biosynthesis protein dehydration" evidence="1">
    <location>
        <begin position="197"/>
        <end position="580"/>
    </location>
</feature>
<reference evidence="3" key="1">
    <citation type="journal article" date="2019" name="Int. J. Syst. Evol. Microbiol.">
        <title>The Global Catalogue of Microorganisms (GCM) 10K type strain sequencing project: providing services to taxonomists for standard genome sequencing and annotation.</title>
        <authorList>
            <consortium name="The Broad Institute Genomics Platform"/>
            <consortium name="The Broad Institute Genome Sequencing Center for Infectious Disease"/>
            <person name="Wu L."/>
            <person name="Ma J."/>
        </authorList>
    </citation>
    <scope>NUCLEOTIDE SEQUENCE [LARGE SCALE GENOMIC DNA]</scope>
    <source>
        <strain evidence="3">JCM 11756</strain>
    </source>
</reference>
<comment type="caution">
    <text evidence="2">The sequence shown here is derived from an EMBL/GenBank/DDBJ whole genome shotgun (WGS) entry which is preliminary data.</text>
</comment>
<dbReference type="Pfam" id="PF13575">
    <property type="entry name" value="DUF4135"/>
    <property type="match status" value="1"/>
</dbReference>
<gene>
    <name evidence="2" type="ORF">GCM10009601_55930</name>
</gene>
<dbReference type="RefSeq" id="WP_344016001.1">
    <property type="nucleotide sequence ID" value="NZ_BAAAIZ010000108.1"/>
</dbReference>
<dbReference type="EMBL" id="BAAAIZ010000108">
    <property type="protein sequence ID" value="GAA1433433.1"/>
    <property type="molecule type" value="Genomic_DNA"/>
</dbReference>
<name>A0ABN1Z6Y8_9ACTN</name>